<protein>
    <submittedName>
        <fullName evidence="2">NAD-dependent epimerase/dehydratase [Corallococcus coralloides DSM 2259]</fullName>
    </submittedName>
</protein>
<dbReference type="GO" id="GO:0005737">
    <property type="term" value="C:cytoplasm"/>
    <property type="evidence" value="ECO:0007669"/>
    <property type="project" value="TreeGrafter"/>
</dbReference>
<proteinExistence type="predicted"/>
<dbReference type="SUPFAM" id="SSF51735">
    <property type="entry name" value="NAD(P)-binding Rossmann-fold domains"/>
    <property type="match status" value="1"/>
</dbReference>
<evidence type="ECO:0000313" key="3">
    <source>
        <dbReference type="Proteomes" id="UP000252008"/>
    </source>
</evidence>
<dbReference type="STRING" id="39692.BST38_00610"/>
<reference evidence="2 3" key="1">
    <citation type="submission" date="2018-05" db="EMBL/GenBank/DDBJ databases">
        <authorList>
            <consortium name="IHU Genomes"/>
        </authorList>
    </citation>
    <scope>NUCLEOTIDE SEQUENCE [LARGE SCALE GENOMIC DNA]</scope>
    <source>
        <strain evidence="2 3">P7335</strain>
    </source>
</reference>
<dbReference type="InterPro" id="IPR001509">
    <property type="entry name" value="Epimerase_deHydtase"/>
</dbReference>
<dbReference type="AlphaFoldDB" id="A0A375YIK4"/>
<feature type="domain" description="NAD-dependent epimerase/dehydratase" evidence="1">
    <location>
        <begin position="3"/>
        <end position="73"/>
    </location>
</feature>
<dbReference type="Pfam" id="PF01370">
    <property type="entry name" value="Epimerase"/>
    <property type="match status" value="1"/>
</dbReference>
<sequence length="297" mass="30505">MNIFVTGASGFIGSAVVAELLAHGHDVTGLARSESAAHRITSAGARAVPGDLGDPASLARAAAEADAVIHLAFHHDFTDYARGAQWDRQAIEAIGDALAGSDRALVVASGLAGIGQGRVLTEDDVVAPDSPRVSEPTLFALADRGIRASAVRLAPTVHGDGDHAFIPKLIADARAAGVSAYPGDGTNRWPAIHRLDAAALFRLAAEQAPSGTVLHGADEEGIPVRTIAEAIGKGLGVPTESVTPEDLAARSGFVGAVFAMDIPASSALTRQRFDWRPSQPGLLADLAQGHYFARAAA</sequence>
<keyword evidence="3" id="KW-1185">Reference proteome</keyword>
<dbReference type="RefSeq" id="WP_083141295.1">
    <property type="nucleotide sequence ID" value="NZ_MVID01000001.1"/>
</dbReference>
<evidence type="ECO:0000313" key="2">
    <source>
        <dbReference type="EMBL" id="SRX80930.1"/>
    </source>
</evidence>
<dbReference type="CDD" id="cd05262">
    <property type="entry name" value="SDR_a7"/>
    <property type="match status" value="1"/>
</dbReference>
<evidence type="ECO:0000259" key="1">
    <source>
        <dbReference type="Pfam" id="PF01370"/>
    </source>
</evidence>
<dbReference type="EMBL" id="UEGS01000001">
    <property type="protein sequence ID" value="SRX80930.1"/>
    <property type="molecule type" value="Genomic_DNA"/>
</dbReference>
<dbReference type="PANTHER" id="PTHR48079">
    <property type="entry name" value="PROTEIN YEEZ"/>
    <property type="match status" value="1"/>
</dbReference>
<dbReference type="Proteomes" id="UP000252008">
    <property type="component" value="Unassembled WGS sequence"/>
</dbReference>
<dbReference type="GO" id="GO:0004029">
    <property type="term" value="F:aldehyde dehydrogenase (NAD+) activity"/>
    <property type="evidence" value="ECO:0007669"/>
    <property type="project" value="TreeGrafter"/>
</dbReference>
<dbReference type="Gene3D" id="3.40.50.720">
    <property type="entry name" value="NAD(P)-binding Rossmann-like Domain"/>
    <property type="match status" value="1"/>
</dbReference>
<dbReference type="InterPro" id="IPR036291">
    <property type="entry name" value="NAD(P)-bd_dom_sf"/>
</dbReference>
<gene>
    <name evidence="2" type="ORF">MPP7335_02676</name>
</gene>
<dbReference type="PANTHER" id="PTHR48079:SF6">
    <property type="entry name" value="NAD(P)-BINDING DOMAIN-CONTAINING PROTEIN-RELATED"/>
    <property type="match status" value="1"/>
</dbReference>
<name>A0A375YIK4_MYCPF</name>
<accession>A0A375YIK4</accession>
<dbReference type="InterPro" id="IPR051783">
    <property type="entry name" value="NAD(P)-dependent_oxidoreduct"/>
</dbReference>
<organism evidence="2 3">
    <name type="scientific">Mycolicibacterium parafortuitum</name>
    <name type="common">Mycobacterium parafortuitum</name>
    <dbReference type="NCBI Taxonomy" id="39692"/>
    <lineage>
        <taxon>Bacteria</taxon>
        <taxon>Bacillati</taxon>
        <taxon>Actinomycetota</taxon>
        <taxon>Actinomycetes</taxon>
        <taxon>Mycobacteriales</taxon>
        <taxon>Mycobacteriaceae</taxon>
        <taxon>Mycolicibacterium</taxon>
    </lineage>
</organism>